<dbReference type="AlphaFoldDB" id="X1Q4Z7"/>
<sequence>YLRMASDPMLIVPINLSDSRIGRYKGVRE</sequence>
<gene>
    <name evidence="1" type="ORF">S06H3_42393</name>
</gene>
<accession>X1Q4Z7</accession>
<protein>
    <submittedName>
        <fullName evidence="1">Uncharacterized protein</fullName>
    </submittedName>
</protein>
<name>X1Q4Z7_9ZZZZ</name>
<evidence type="ECO:0000313" key="1">
    <source>
        <dbReference type="EMBL" id="GAI38329.1"/>
    </source>
</evidence>
<dbReference type="EMBL" id="BARV01026209">
    <property type="protein sequence ID" value="GAI38329.1"/>
    <property type="molecule type" value="Genomic_DNA"/>
</dbReference>
<reference evidence="1" key="1">
    <citation type="journal article" date="2014" name="Front. Microbiol.">
        <title>High frequency of phylogenetically diverse reductive dehalogenase-homologous genes in deep subseafloor sedimentary metagenomes.</title>
        <authorList>
            <person name="Kawai M."/>
            <person name="Futagami T."/>
            <person name="Toyoda A."/>
            <person name="Takaki Y."/>
            <person name="Nishi S."/>
            <person name="Hori S."/>
            <person name="Arai W."/>
            <person name="Tsubouchi T."/>
            <person name="Morono Y."/>
            <person name="Uchiyama I."/>
            <person name="Ito T."/>
            <person name="Fujiyama A."/>
            <person name="Inagaki F."/>
            <person name="Takami H."/>
        </authorList>
    </citation>
    <scope>NUCLEOTIDE SEQUENCE</scope>
    <source>
        <strain evidence="1">Expedition CK06-06</strain>
    </source>
</reference>
<feature type="non-terminal residue" evidence="1">
    <location>
        <position position="1"/>
    </location>
</feature>
<organism evidence="1">
    <name type="scientific">marine sediment metagenome</name>
    <dbReference type="NCBI Taxonomy" id="412755"/>
    <lineage>
        <taxon>unclassified sequences</taxon>
        <taxon>metagenomes</taxon>
        <taxon>ecological metagenomes</taxon>
    </lineage>
</organism>
<comment type="caution">
    <text evidence="1">The sequence shown here is derived from an EMBL/GenBank/DDBJ whole genome shotgun (WGS) entry which is preliminary data.</text>
</comment>
<proteinExistence type="predicted"/>